<evidence type="ECO:0000313" key="2">
    <source>
        <dbReference type="EMBL" id="UXP33933.1"/>
    </source>
</evidence>
<dbReference type="InterPro" id="IPR029058">
    <property type="entry name" value="AB_hydrolase_fold"/>
</dbReference>
<name>A0ABY6CTW0_9BACT</name>
<gene>
    <name evidence="2" type="ORF">N6H18_08245</name>
</gene>
<dbReference type="GO" id="GO:0016787">
    <property type="term" value="F:hydrolase activity"/>
    <property type="evidence" value="ECO:0007669"/>
    <property type="project" value="UniProtKB-KW"/>
</dbReference>
<dbReference type="Proteomes" id="UP001065174">
    <property type="component" value="Chromosome"/>
</dbReference>
<dbReference type="InterPro" id="IPR000073">
    <property type="entry name" value="AB_hydrolase_1"/>
</dbReference>
<dbReference type="Gene3D" id="3.40.50.1820">
    <property type="entry name" value="alpha/beta hydrolase"/>
    <property type="match status" value="1"/>
</dbReference>
<evidence type="ECO:0000313" key="3">
    <source>
        <dbReference type="Proteomes" id="UP001065174"/>
    </source>
</evidence>
<feature type="domain" description="AB hydrolase-1" evidence="1">
    <location>
        <begin position="47"/>
        <end position="286"/>
    </location>
</feature>
<keyword evidence="2" id="KW-0378">Hydrolase</keyword>
<accession>A0ABY6CTW0</accession>
<organism evidence="2 3">
    <name type="scientific">Reichenbachiella agarivorans</name>
    <dbReference type="NCBI Taxonomy" id="2979464"/>
    <lineage>
        <taxon>Bacteria</taxon>
        <taxon>Pseudomonadati</taxon>
        <taxon>Bacteroidota</taxon>
        <taxon>Cytophagia</taxon>
        <taxon>Cytophagales</taxon>
        <taxon>Reichenbachiellaceae</taxon>
        <taxon>Reichenbachiella</taxon>
    </lineage>
</organism>
<dbReference type="Pfam" id="PF00561">
    <property type="entry name" value="Abhydrolase_1"/>
    <property type="match status" value="1"/>
</dbReference>
<dbReference type="RefSeq" id="WP_262311359.1">
    <property type="nucleotide sequence ID" value="NZ_CP106679.1"/>
</dbReference>
<protein>
    <submittedName>
        <fullName evidence="2">Alpha/beta hydrolase</fullName>
    </submittedName>
</protein>
<dbReference type="EMBL" id="CP106679">
    <property type="protein sequence ID" value="UXP33933.1"/>
    <property type="molecule type" value="Genomic_DNA"/>
</dbReference>
<dbReference type="PANTHER" id="PTHR43798:SF33">
    <property type="entry name" value="HYDROLASE, PUTATIVE (AFU_ORTHOLOGUE AFUA_2G14860)-RELATED"/>
    <property type="match status" value="1"/>
</dbReference>
<keyword evidence="3" id="KW-1185">Reference proteome</keyword>
<proteinExistence type="predicted"/>
<dbReference type="PANTHER" id="PTHR43798">
    <property type="entry name" value="MONOACYLGLYCEROL LIPASE"/>
    <property type="match status" value="1"/>
</dbReference>
<dbReference type="InterPro" id="IPR050266">
    <property type="entry name" value="AB_hydrolase_sf"/>
</dbReference>
<dbReference type="SUPFAM" id="SSF53474">
    <property type="entry name" value="alpha/beta-Hydrolases"/>
    <property type="match status" value="1"/>
</dbReference>
<evidence type="ECO:0000259" key="1">
    <source>
        <dbReference type="Pfam" id="PF00561"/>
    </source>
</evidence>
<sequence length="302" mass="33790">MKRIKFCNSNLNWIAIAIALLTAISVSSKGQSYSFRIDQSGKGKQSIILIPGLTCDGAVWNDAVASLNKDYTCHVITLPGFAGQTPIDVTDGFTPKMRDEIIQYVKDKKLKESILIGHSLGGFLALDLMSTAPELFSKAVIVDGLPFLATIQNPYATEESMKEAAKNMIAANQNIPAEQYAEQQRMYLHSMITDETNIDQAMEWGMASDRTTVNQAMYELYTTDLRDDIAVIKKPVLVLGAYIAYKDYGVTKEMTMTNFENQFKNLDGVKIVLSDKGKHFIMWDDPEFFMKQTTEFLVDKKG</sequence>
<reference evidence="2" key="1">
    <citation type="submission" date="2022-09" db="EMBL/GenBank/DDBJ databases">
        <title>Comparative genomics and taxonomic characterization of three novel marine species of genus Reichenbachiella exhibiting antioxidant and polysaccharide degradation activities.</title>
        <authorList>
            <person name="Muhammad N."/>
            <person name="Lee Y.-J."/>
            <person name="Ko J."/>
            <person name="Kim S.-G."/>
        </authorList>
    </citation>
    <scope>NUCLEOTIDE SEQUENCE</scope>
    <source>
        <strain evidence="2">BKB1-1</strain>
    </source>
</reference>